<accession>A0AAN8G3R4</accession>
<evidence type="ECO:0000313" key="7">
    <source>
        <dbReference type="EMBL" id="KAK6165400.1"/>
    </source>
</evidence>
<dbReference type="SUPFAM" id="SSF49265">
    <property type="entry name" value="Fibronectin type III"/>
    <property type="match status" value="1"/>
</dbReference>
<dbReference type="SUPFAM" id="SSF52058">
    <property type="entry name" value="L domain-like"/>
    <property type="match status" value="2"/>
</dbReference>
<dbReference type="PANTHER" id="PTHR24373">
    <property type="entry name" value="SLIT RELATED LEUCINE-RICH REPEAT NEURONAL PROTEIN"/>
    <property type="match status" value="1"/>
</dbReference>
<dbReference type="CDD" id="cd00063">
    <property type="entry name" value="FN3"/>
    <property type="match status" value="1"/>
</dbReference>
<dbReference type="PRINTS" id="PR00019">
    <property type="entry name" value="LEURICHRPT"/>
</dbReference>
<evidence type="ECO:0000256" key="5">
    <source>
        <dbReference type="SAM" id="SignalP"/>
    </source>
</evidence>
<gene>
    <name evidence="7" type="ORF">SNE40_022333</name>
</gene>
<dbReference type="InterPro" id="IPR036116">
    <property type="entry name" value="FN3_sf"/>
</dbReference>
<dbReference type="InterPro" id="IPR050328">
    <property type="entry name" value="Dev_Immune_Receptor"/>
</dbReference>
<dbReference type="Proteomes" id="UP001347796">
    <property type="component" value="Unassembled WGS sequence"/>
</dbReference>
<dbReference type="PROSITE" id="PS51450">
    <property type="entry name" value="LRR"/>
    <property type="match status" value="6"/>
</dbReference>
<keyword evidence="4" id="KW-0325">Glycoprotein</keyword>
<feature type="domain" description="Fibronectin type-III" evidence="6">
    <location>
        <begin position="445"/>
        <end position="539"/>
    </location>
</feature>
<proteinExistence type="predicted"/>
<evidence type="ECO:0000313" key="8">
    <source>
        <dbReference type="Proteomes" id="UP001347796"/>
    </source>
</evidence>
<evidence type="ECO:0000256" key="2">
    <source>
        <dbReference type="ARBA" id="ARBA00022729"/>
    </source>
</evidence>
<dbReference type="InterPro" id="IPR001611">
    <property type="entry name" value="Leu-rich_rpt"/>
</dbReference>
<feature type="chain" id="PRO_5042880641" description="Fibronectin type-III domain-containing protein" evidence="5">
    <location>
        <begin position="22"/>
        <end position="584"/>
    </location>
</feature>
<keyword evidence="1" id="KW-0433">Leucine-rich repeat</keyword>
<keyword evidence="2 5" id="KW-0732">Signal</keyword>
<dbReference type="InterPro" id="IPR032675">
    <property type="entry name" value="LRR_dom_sf"/>
</dbReference>
<dbReference type="SMART" id="SM00369">
    <property type="entry name" value="LRR_TYP"/>
    <property type="match status" value="13"/>
</dbReference>
<dbReference type="FunFam" id="3.80.10.10:FF:000770">
    <property type="entry name" value="Uncharacterized protein"/>
    <property type="match status" value="1"/>
</dbReference>
<name>A0AAN8G3R4_PATCE</name>
<keyword evidence="3" id="KW-0677">Repeat</keyword>
<reference evidence="7 8" key="1">
    <citation type="submission" date="2024-01" db="EMBL/GenBank/DDBJ databases">
        <title>The genome of the rayed Mediterranean limpet Patella caerulea (Linnaeus, 1758).</title>
        <authorList>
            <person name="Anh-Thu Weber A."/>
            <person name="Halstead-Nussloch G."/>
        </authorList>
    </citation>
    <scope>NUCLEOTIDE SEQUENCE [LARGE SCALE GENOMIC DNA]</scope>
    <source>
        <strain evidence="7">AATW-2023a</strain>
        <tissue evidence="7">Whole specimen</tissue>
    </source>
</reference>
<dbReference type="GO" id="GO:0005615">
    <property type="term" value="C:extracellular space"/>
    <property type="evidence" value="ECO:0007669"/>
    <property type="project" value="TreeGrafter"/>
</dbReference>
<dbReference type="Pfam" id="PF12799">
    <property type="entry name" value="LRR_4"/>
    <property type="match status" value="1"/>
</dbReference>
<dbReference type="PROSITE" id="PS50853">
    <property type="entry name" value="FN3"/>
    <property type="match status" value="1"/>
</dbReference>
<dbReference type="Gene3D" id="3.80.10.10">
    <property type="entry name" value="Ribonuclease Inhibitor"/>
    <property type="match status" value="4"/>
</dbReference>
<dbReference type="EMBL" id="JAZGQO010000021">
    <property type="protein sequence ID" value="KAK6165400.1"/>
    <property type="molecule type" value="Genomic_DNA"/>
</dbReference>
<evidence type="ECO:0000256" key="3">
    <source>
        <dbReference type="ARBA" id="ARBA00022737"/>
    </source>
</evidence>
<protein>
    <recommendedName>
        <fullName evidence="6">Fibronectin type-III domain-containing protein</fullName>
    </recommendedName>
</protein>
<dbReference type="PANTHER" id="PTHR24373:SF370">
    <property type="entry name" value="FISH-LIPS, ISOFORM E"/>
    <property type="match status" value="1"/>
</dbReference>
<dbReference type="InterPro" id="IPR003961">
    <property type="entry name" value="FN3_dom"/>
</dbReference>
<organism evidence="7 8">
    <name type="scientific">Patella caerulea</name>
    <name type="common">Rayed Mediterranean limpet</name>
    <dbReference type="NCBI Taxonomy" id="87958"/>
    <lineage>
        <taxon>Eukaryota</taxon>
        <taxon>Metazoa</taxon>
        <taxon>Spiralia</taxon>
        <taxon>Lophotrochozoa</taxon>
        <taxon>Mollusca</taxon>
        <taxon>Gastropoda</taxon>
        <taxon>Patellogastropoda</taxon>
        <taxon>Patelloidea</taxon>
        <taxon>Patellidae</taxon>
        <taxon>Patella</taxon>
    </lineage>
</organism>
<dbReference type="Gene3D" id="2.60.40.10">
    <property type="entry name" value="Immunoglobulins"/>
    <property type="match status" value="1"/>
</dbReference>
<evidence type="ECO:0000259" key="6">
    <source>
        <dbReference type="PROSITE" id="PS50853"/>
    </source>
</evidence>
<feature type="signal peptide" evidence="5">
    <location>
        <begin position="1"/>
        <end position="21"/>
    </location>
</feature>
<evidence type="ECO:0000256" key="4">
    <source>
        <dbReference type="ARBA" id="ARBA00023180"/>
    </source>
</evidence>
<dbReference type="InterPro" id="IPR025875">
    <property type="entry name" value="Leu-rich_rpt_4"/>
</dbReference>
<comment type="caution">
    <text evidence="7">The sequence shown here is derived from an EMBL/GenBank/DDBJ whole genome shotgun (WGS) entry which is preliminary data.</text>
</comment>
<evidence type="ECO:0000256" key="1">
    <source>
        <dbReference type="ARBA" id="ARBA00022614"/>
    </source>
</evidence>
<sequence length="584" mass="67258">MEDVGIFILLLWIMGFLGVAAVCPDLCQCHQDYFVYCRRVSLNDEKLREVMTEMPPEVRLLDLGSNNLQNITSTMFSHLHNLEYLNLSDNQISSIDEYSFRYQTMLRDLNLNRNRLMKLNSATFHGLSRLKELDLGSNNIRSIQSGAFSELTILQQLYLHENKLDNISSGMFLGLDNLHMLDLSDNVISVIGDASFRHFKNLWKLKLNNNQLHKIELESFAGLSSVRELDLSYNHFTSVSFLSTLTFRETISAIYLSHNLLKHIPVNLISTIRRLETLDLSHNHISSVSRDAFFGLSLLTLNLSSNAFTKIDRGMFSQTRKIMNLDLSFNHIEVVKTGALDSFRETVYYLNLRHNKLTEVNPGMFRGMKNLLQLDLDYNNIDNIYEGSFRQLVKLEELRISHNKLTTIRASMLKGPPYQSIRLLDNQIQKFSGFKFEEQNSPIRVNLNLTAVEQNESSVRVRWPYRNGSQIYWKVEITCDDGRRKCVTRPQDEYLAPYRKDAVIEDLSPNSKYYICVYPIFINKNILVDQCVHVSTRPSRALTTVTVKEQLSKPLGENGCTSLQGVNYSWTVLLVVICVLSWSS</sequence>
<dbReference type="Pfam" id="PF13855">
    <property type="entry name" value="LRR_8"/>
    <property type="match status" value="4"/>
</dbReference>
<keyword evidence="8" id="KW-1185">Reference proteome</keyword>
<dbReference type="AlphaFoldDB" id="A0AAN8G3R4"/>
<dbReference type="InterPro" id="IPR013783">
    <property type="entry name" value="Ig-like_fold"/>
</dbReference>
<dbReference type="GO" id="GO:0031012">
    <property type="term" value="C:extracellular matrix"/>
    <property type="evidence" value="ECO:0007669"/>
    <property type="project" value="TreeGrafter"/>
</dbReference>
<dbReference type="SMART" id="SM00365">
    <property type="entry name" value="LRR_SD22"/>
    <property type="match status" value="8"/>
</dbReference>
<dbReference type="InterPro" id="IPR003591">
    <property type="entry name" value="Leu-rich_rpt_typical-subtyp"/>
</dbReference>